<gene>
    <name evidence="9" type="primary">selB</name>
    <name evidence="9" type="ORF">GCM10009765_24240</name>
</gene>
<dbReference type="Pfam" id="PF00009">
    <property type="entry name" value="GTP_EFTU"/>
    <property type="match status" value="1"/>
</dbReference>
<keyword evidence="5" id="KW-0342">GTP-binding</keyword>
<dbReference type="SUPFAM" id="SSF50447">
    <property type="entry name" value="Translation proteins"/>
    <property type="match status" value="1"/>
</dbReference>
<organism evidence="9 10">
    <name type="scientific">Fodinicola feengrottensis</name>
    <dbReference type="NCBI Taxonomy" id="435914"/>
    <lineage>
        <taxon>Bacteria</taxon>
        <taxon>Bacillati</taxon>
        <taxon>Actinomycetota</taxon>
        <taxon>Actinomycetes</taxon>
        <taxon>Mycobacteriales</taxon>
        <taxon>Fodinicola</taxon>
    </lineage>
</organism>
<evidence type="ECO:0000256" key="5">
    <source>
        <dbReference type="ARBA" id="ARBA00023134"/>
    </source>
</evidence>
<feature type="domain" description="Tr-type G" evidence="8">
    <location>
        <begin position="1"/>
        <end position="170"/>
    </location>
</feature>
<evidence type="ECO:0000256" key="3">
    <source>
        <dbReference type="ARBA" id="ARBA00022490"/>
    </source>
</evidence>
<dbReference type="InterPro" id="IPR000795">
    <property type="entry name" value="T_Tr_GTP-bd_dom"/>
</dbReference>
<dbReference type="InterPro" id="IPR057335">
    <property type="entry name" value="Beta-barrel_SelB"/>
</dbReference>
<evidence type="ECO:0000313" key="10">
    <source>
        <dbReference type="Proteomes" id="UP001500618"/>
    </source>
</evidence>
<dbReference type="RefSeq" id="WP_344309842.1">
    <property type="nucleotide sequence ID" value="NZ_BAAANY010000008.1"/>
</dbReference>
<keyword evidence="5" id="KW-0547">Nucleotide-binding</keyword>
<dbReference type="InterPro" id="IPR027417">
    <property type="entry name" value="P-loop_NTPase"/>
</dbReference>
<evidence type="ECO:0000256" key="4">
    <source>
        <dbReference type="ARBA" id="ARBA00022917"/>
    </source>
</evidence>
<dbReference type="InterPro" id="IPR036388">
    <property type="entry name" value="WH-like_DNA-bd_sf"/>
</dbReference>
<dbReference type="Proteomes" id="UP001500618">
    <property type="component" value="Unassembled WGS sequence"/>
</dbReference>
<dbReference type="PRINTS" id="PR00315">
    <property type="entry name" value="ELONGATNFCT"/>
</dbReference>
<dbReference type="Gene3D" id="2.40.30.10">
    <property type="entry name" value="Translation factors"/>
    <property type="match status" value="1"/>
</dbReference>
<dbReference type="InterPro" id="IPR009000">
    <property type="entry name" value="Transl_B-barrel_sf"/>
</dbReference>
<dbReference type="InterPro" id="IPR004535">
    <property type="entry name" value="Transl_elong_SelB"/>
</dbReference>
<dbReference type="SUPFAM" id="SSF46785">
    <property type="entry name" value="Winged helix' DNA-binding domain"/>
    <property type="match status" value="1"/>
</dbReference>
<evidence type="ECO:0000256" key="7">
    <source>
        <dbReference type="ARBA" id="ARBA00031615"/>
    </source>
</evidence>
<evidence type="ECO:0000256" key="6">
    <source>
        <dbReference type="ARBA" id="ARBA00025526"/>
    </source>
</evidence>
<sequence>MHVIATAGHVDHGKSTLVRALTGMEPDRWEEEHRRGLTIGLGFGWTTLANGEQVAFVDVPGHEKFVPTMLAGVGSVPAALLVVAADAGWMPQSSEHLSALDALGVRHGLLVISRADLADPEPARRQSLDIVARSGLGALSTVVVSAVTGQGLDQLRAEISQLVKALPAPDRQADVRLWVDRRFTLRGTGTVVTGTLAAGTVRVGDTLSIAATGQVGKVRGLHALGEPRDEVTATARVAVNLRGVDRADVRTGDALVAPDRWLTATSLDVAVPEADRLPGRLVLHLGSAAVPVQLRPLGKLAARLTLERPLPVRYGDRVLLRDPGRHQIAAGATVLAVDPAQFRRRGAAASRAADLTVLAAMSSGRPAAASELTLRQHGFRLAAELTRAGLPLAGEPISHWRADPARLAELVRRAPTEVSAWQAENPLSAGIAVDTLRQRLDVPDREILTELLRRAGLRVAEGVVRQEAETTLPPRVAEAVRAVRDALAASPFSAPDAPRLAELGLGNAELAAASRAGYLLRLPAGVVLLPDAPHIAARVLGGLPQPFGLSEARQALGTTRRVALPLLEFLDRLRITERLPDDRRRLREVDLDDSTIHA</sequence>
<dbReference type="Gene3D" id="3.40.50.300">
    <property type="entry name" value="P-loop containing nucleotide triphosphate hydrolases"/>
    <property type="match status" value="1"/>
</dbReference>
<evidence type="ECO:0000256" key="1">
    <source>
        <dbReference type="ARBA" id="ARBA00004496"/>
    </source>
</evidence>
<dbReference type="InterPro" id="IPR036390">
    <property type="entry name" value="WH_DNA-bd_sf"/>
</dbReference>
<reference evidence="9 10" key="1">
    <citation type="journal article" date="2019" name="Int. J. Syst. Evol. Microbiol.">
        <title>The Global Catalogue of Microorganisms (GCM) 10K type strain sequencing project: providing services to taxonomists for standard genome sequencing and annotation.</title>
        <authorList>
            <consortium name="The Broad Institute Genomics Platform"/>
            <consortium name="The Broad Institute Genome Sequencing Center for Infectious Disease"/>
            <person name="Wu L."/>
            <person name="Ma J."/>
        </authorList>
    </citation>
    <scope>NUCLEOTIDE SEQUENCE [LARGE SCALE GENOMIC DNA]</scope>
    <source>
        <strain evidence="9 10">JCM 14718</strain>
    </source>
</reference>
<dbReference type="NCBIfam" id="TIGR00475">
    <property type="entry name" value="selB"/>
    <property type="match status" value="1"/>
</dbReference>
<dbReference type="SUPFAM" id="SSF52540">
    <property type="entry name" value="P-loop containing nucleoside triphosphate hydrolases"/>
    <property type="match status" value="1"/>
</dbReference>
<dbReference type="InterPro" id="IPR050055">
    <property type="entry name" value="EF-Tu_GTPase"/>
</dbReference>
<evidence type="ECO:0000256" key="2">
    <source>
        <dbReference type="ARBA" id="ARBA00015953"/>
    </source>
</evidence>
<comment type="function">
    <text evidence="6">Translation factor necessary for the incorporation of selenocysteine into proteins. It probably replaces EF-Tu for the insertion of selenocysteine directed by the UGA codon. SelB binds GTP and GDP.</text>
</comment>
<keyword evidence="4" id="KW-0648">Protein biosynthesis</keyword>
<protein>
    <recommendedName>
        <fullName evidence="2">Selenocysteine-specific elongation factor</fullName>
    </recommendedName>
    <alternativeName>
        <fullName evidence="7">SelB translation factor</fullName>
    </alternativeName>
</protein>
<dbReference type="EMBL" id="BAAANY010000008">
    <property type="protein sequence ID" value="GAA1674069.1"/>
    <property type="molecule type" value="Genomic_DNA"/>
</dbReference>
<accession>A0ABN2GNJ5</accession>
<comment type="caution">
    <text evidence="9">The sequence shown here is derived from an EMBL/GenBank/DDBJ whole genome shotgun (WGS) entry which is preliminary data.</text>
</comment>
<name>A0ABN2GNJ5_9ACTN</name>
<evidence type="ECO:0000259" key="8">
    <source>
        <dbReference type="PROSITE" id="PS51722"/>
    </source>
</evidence>
<keyword evidence="10" id="KW-1185">Reference proteome</keyword>
<dbReference type="Gene3D" id="1.10.10.10">
    <property type="entry name" value="Winged helix-like DNA-binding domain superfamily/Winged helix DNA-binding domain"/>
    <property type="match status" value="1"/>
</dbReference>
<evidence type="ECO:0000313" key="9">
    <source>
        <dbReference type="EMBL" id="GAA1674069.1"/>
    </source>
</evidence>
<proteinExistence type="predicted"/>
<dbReference type="InterPro" id="IPR004161">
    <property type="entry name" value="EFTu-like_2"/>
</dbReference>
<dbReference type="PANTHER" id="PTHR43721:SF22">
    <property type="entry name" value="ELONGATION FACTOR TU, MITOCHONDRIAL"/>
    <property type="match status" value="1"/>
</dbReference>
<dbReference type="GO" id="GO:0003746">
    <property type="term" value="F:translation elongation factor activity"/>
    <property type="evidence" value="ECO:0007669"/>
    <property type="project" value="UniProtKB-KW"/>
</dbReference>
<keyword evidence="3" id="KW-0963">Cytoplasm</keyword>
<keyword evidence="9" id="KW-0251">Elongation factor</keyword>
<comment type="subcellular location">
    <subcellularLocation>
        <location evidence="1">Cytoplasm</location>
    </subcellularLocation>
</comment>
<dbReference type="PROSITE" id="PS51722">
    <property type="entry name" value="G_TR_2"/>
    <property type="match status" value="1"/>
</dbReference>
<dbReference type="Pfam" id="PF09107">
    <property type="entry name" value="WHD_3rd_SelB"/>
    <property type="match status" value="1"/>
</dbReference>
<dbReference type="Pfam" id="PF25461">
    <property type="entry name" value="Beta-barrel_SelB"/>
    <property type="match status" value="1"/>
</dbReference>
<dbReference type="InterPro" id="IPR015191">
    <property type="entry name" value="SelB_WHD4"/>
</dbReference>
<dbReference type="PANTHER" id="PTHR43721">
    <property type="entry name" value="ELONGATION FACTOR TU-RELATED"/>
    <property type="match status" value="1"/>
</dbReference>
<dbReference type="Pfam" id="PF03144">
    <property type="entry name" value="GTP_EFTU_D2"/>
    <property type="match status" value="1"/>
</dbReference>